<feature type="transmembrane region" description="Helical" evidence="2">
    <location>
        <begin position="204"/>
        <end position="224"/>
    </location>
</feature>
<feature type="domain" description="Fatty acid desaturase" evidence="3">
    <location>
        <begin position="52"/>
        <end position="293"/>
    </location>
</feature>
<organism evidence="4 5">
    <name type="scientific">Paenibacillus herberti</name>
    <dbReference type="NCBI Taxonomy" id="1619309"/>
    <lineage>
        <taxon>Bacteria</taxon>
        <taxon>Bacillati</taxon>
        <taxon>Bacillota</taxon>
        <taxon>Bacilli</taxon>
        <taxon>Bacillales</taxon>
        <taxon>Paenibacillaceae</taxon>
        <taxon>Paenibacillus</taxon>
    </lineage>
</organism>
<dbReference type="OrthoDB" id="9769653at2"/>
<proteinExistence type="predicted"/>
<dbReference type="InterPro" id="IPR012171">
    <property type="entry name" value="Fatty_acid_desaturase"/>
</dbReference>
<dbReference type="GO" id="GO:0006629">
    <property type="term" value="P:lipid metabolic process"/>
    <property type="evidence" value="ECO:0007669"/>
    <property type="project" value="InterPro"/>
</dbReference>
<dbReference type="CDD" id="cd03507">
    <property type="entry name" value="Delta12-FADS-like"/>
    <property type="match status" value="1"/>
</dbReference>
<feature type="compositionally biased region" description="Polar residues" evidence="1">
    <location>
        <begin position="340"/>
        <end position="355"/>
    </location>
</feature>
<dbReference type="AlphaFoldDB" id="A0A229NUW6"/>
<feature type="transmembrane region" description="Helical" evidence="2">
    <location>
        <begin position="150"/>
        <end position="169"/>
    </location>
</feature>
<evidence type="ECO:0000313" key="4">
    <source>
        <dbReference type="EMBL" id="OXM13681.1"/>
    </source>
</evidence>
<evidence type="ECO:0000313" key="5">
    <source>
        <dbReference type="Proteomes" id="UP000215145"/>
    </source>
</evidence>
<reference evidence="4 5" key="1">
    <citation type="submission" date="2017-07" db="EMBL/GenBank/DDBJ databases">
        <title>Paenibacillus herberti R33 genome sequencing and assembly.</title>
        <authorList>
            <person name="Su W."/>
        </authorList>
    </citation>
    <scope>NUCLEOTIDE SEQUENCE [LARGE SCALE GENOMIC DNA]</scope>
    <source>
        <strain evidence="4 5">R33</strain>
    </source>
</reference>
<dbReference type="Proteomes" id="UP000215145">
    <property type="component" value="Unassembled WGS sequence"/>
</dbReference>
<feature type="compositionally biased region" description="Basic and acidic residues" evidence="1">
    <location>
        <begin position="330"/>
        <end position="339"/>
    </location>
</feature>
<feature type="transmembrane region" description="Helical" evidence="2">
    <location>
        <begin position="181"/>
        <end position="198"/>
    </location>
</feature>
<accession>A0A229NUW6</accession>
<dbReference type="GO" id="GO:0016020">
    <property type="term" value="C:membrane"/>
    <property type="evidence" value="ECO:0007669"/>
    <property type="project" value="TreeGrafter"/>
</dbReference>
<dbReference type="PANTHER" id="PTHR19353:SF73">
    <property type="entry name" value="FATTY ACID DESATURASE"/>
    <property type="match status" value="1"/>
</dbReference>
<evidence type="ECO:0000256" key="1">
    <source>
        <dbReference type="SAM" id="MobiDB-lite"/>
    </source>
</evidence>
<gene>
    <name evidence="4" type="ORF">CGZ75_21925</name>
</gene>
<dbReference type="InterPro" id="IPR005804">
    <property type="entry name" value="FA_desaturase_dom"/>
</dbReference>
<keyword evidence="2" id="KW-0812">Transmembrane</keyword>
<sequence length="368" mass="42115">MSQTKQLRKMIAPFEQNNQSASIRQLLNTLPPFLLLWLAAYASLQVSYALTLLFAALSAGFLIRSFIIFHDCCHGSFFRNRRANDIIGTILGIMTMFPYEQWKHSHNIHHAGSGNLEKRGTGDMWLLTVREYEEASTWTKIRYRIYRNPLVLFGIGPFALVVLGYRFNAKGARRKERMNTYLTNVSIVVLFALVIWAIGWQAFLLVHVPVFWISGAAGIWLFYVQHQFEDSYFEHQEDWDYVKAAVEGSSFYKLPSWMQFLTGNIGFHHVHHLSPRVPNYYLQQAHEAAPPLAHATTITLGASLQSLRFNLWDDERRQFVSFREGIRRIAEGRQSDKSDGQNADKASQAQPNSQPIVLKTNDKAASGS</sequence>
<dbReference type="Pfam" id="PF00487">
    <property type="entry name" value="FA_desaturase"/>
    <property type="match status" value="1"/>
</dbReference>
<feature type="transmembrane region" description="Helical" evidence="2">
    <location>
        <begin position="48"/>
        <end position="70"/>
    </location>
</feature>
<name>A0A229NUW6_9BACL</name>
<dbReference type="RefSeq" id="WP_089526384.1">
    <property type="nucleotide sequence ID" value="NZ_NMUQ01000003.1"/>
</dbReference>
<keyword evidence="5" id="KW-1185">Reference proteome</keyword>
<dbReference type="GO" id="GO:0016717">
    <property type="term" value="F:oxidoreductase activity, acting on paired donors, with oxidation of a pair of donors resulting in the reduction of molecular oxygen to two molecules of water"/>
    <property type="evidence" value="ECO:0007669"/>
    <property type="project" value="TreeGrafter"/>
</dbReference>
<protein>
    <submittedName>
        <fullName evidence="4">Fatty acid desaturase</fullName>
    </submittedName>
</protein>
<keyword evidence="2" id="KW-1133">Transmembrane helix</keyword>
<evidence type="ECO:0000256" key="2">
    <source>
        <dbReference type="SAM" id="Phobius"/>
    </source>
</evidence>
<comment type="caution">
    <text evidence="4">The sequence shown here is derived from an EMBL/GenBank/DDBJ whole genome shotgun (WGS) entry which is preliminary data.</text>
</comment>
<evidence type="ECO:0000259" key="3">
    <source>
        <dbReference type="Pfam" id="PF00487"/>
    </source>
</evidence>
<dbReference type="PANTHER" id="PTHR19353">
    <property type="entry name" value="FATTY ACID DESATURASE 2"/>
    <property type="match status" value="1"/>
</dbReference>
<dbReference type="EMBL" id="NMUQ01000003">
    <property type="protein sequence ID" value="OXM13681.1"/>
    <property type="molecule type" value="Genomic_DNA"/>
</dbReference>
<keyword evidence="2" id="KW-0472">Membrane</keyword>
<feature type="region of interest" description="Disordered" evidence="1">
    <location>
        <begin position="330"/>
        <end position="368"/>
    </location>
</feature>